<evidence type="ECO:0000313" key="2">
    <source>
        <dbReference type="EMBL" id="TDQ18935.1"/>
    </source>
</evidence>
<dbReference type="Pfam" id="PF08240">
    <property type="entry name" value="ADH_N"/>
    <property type="match status" value="1"/>
</dbReference>
<feature type="domain" description="Enoyl reductase (ER)" evidence="1">
    <location>
        <begin position="10"/>
        <end position="331"/>
    </location>
</feature>
<dbReference type="InterPro" id="IPR036291">
    <property type="entry name" value="NAD(P)-bd_dom_sf"/>
</dbReference>
<comment type="caution">
    <text evidence="2">The sequence shown here is derived from an EMBL/GenBank/DDBJ whole genome shotgun (WGS) entry which is preliminary data.</text>
</comment>
<evidence type="ECO:0000313" key="3">
    <source>
        <dbReference type="Proteomes" id="UP000294535"/>
    </source>
</evidence>
<dbReference type="SUPFAM" id="SSF50129">
    <property type="entry name" value="GroES-like"/>
    <property type="match status" value="1"/>
</dbReference>
<dbReference type="Gene3D" id="3.90.180.10">
    <property type="entry name" value="Medium-chain alcohol dehydrogenases, catalytic domain"/>
    <property type="match status" value="1"/>
</dbReference>
<dbReference type="EMBL" id="SNYF01000005">
    <property type="protein sequence ID" value="TDQ18935.1"/>
    <property type="molecule type" value="Genomic_DNA"/>
</dbReference>
<name>A0A4R6TB99_9BACT</name>
<dbReference type="Gene3D" id="3.40.50.720">
    <property type="entry name" value="NAD(P)-binding Rossmann-like Domain"/>
    <property type="match status" value="1"/>
</dbReference>
<dbReference type="PANTHER" id="PTHR45033">
    <property type="match status" value="1"/>
</dbReference>
<proteinExistence type="predicted"/>
<dbReference type="Proteomes" id="UP000294535">
    <property type="component" value="Unassembled WGS sequence"/>
</dbReference>
<dbReference type="GO" id="GO:0016491">
    <property type="term" value="F:oxidoreductase activity"/>
    <property type="evidence" value="ECO:0007669"/>
    <property type="project" value="InterPro"/>
</dbReference>
<evidence type="ECO:0000259" key="1">
    <source>
        <dbReference type="SMART" id="SM00829"/>
    </source>
</evidence>
<protein>
    <submittedName>
        <fullName evidence="2">NADPH:quinone reductase-like Zn-dependent oxidoreductase</fullName>
    </submittedName>
</protein>
<dbReference type="InterPro" id="IPR013149">
    <property type="entry name" value="ADH-like_C"/>
</dbReference>
<sequence>MMRAVVLKQGIEEKIQVCDIPKPNPKPGEVLVKIKASALNHRDEWSRKGLYPNLKDGIVLGSDGAGIVEAVDSESDSKWIGKEVIINPAINWGTSQLAQGKDFEILGMPRNGTLAEYVAVPADRLHEKPSHLTWEEAAALPLAGLTAYRAVVYQGQIEAGQKVLVTGIGGGVAQFAAQFALVHGAEVSVSSSDPEKIEKAKALGASHGFNYTDSTWTDQAKELTDGFDLIIDGAAGDTLNQLIQVCKPGGRIVFYGATRGNPGKLEARRIFWNQLKIMGSTMGSDADFLHMLNLVSSKKIKPVVDQVFALEDAVKAFDRMKAGKQLGKIVLTP</sequence>
<dbReference type="Pfam" id="PF00107">
    <property type="entry name" value="ADH_zinc_N"/>
    <property type="match status" value="1"/>
</dbReference>
<accession>A0A4R6TB99</accession>
<dbReference type="InterPro" id="IPR020843">
    <property type="entry name" value="ER"/>
</dbReference>
<gene>
    <name evidence="2" type="ORF">DFQ04_0746</name>
</gene>
<dbReference type="PANTHER" id="PTHR45033:SF3">
    <property type="entry name" value="DEHYDROGENASE, PUTATIVE (AFU_ORTHOLOGUE AFUA_2G13270)-RELATED"/>
    <property type="match status" value="1"/>
</dbReference>
<organism evidence="2 3">
    <name type="scientific">Algoriphagus boseongensis</name>
    <dbReference type="NCBI Taxonomy" id="1442587"/>
    <lineage>
        <taxon>Bacteria</taxon>
        <taxon>Pseudomonadati</taxon>
        <taxon>Bacteroidota</taxon>
        <taxon>Cytophagia</taxon>
        <taxon>Cytophagales</taxon>
        <taxon>Cyclobacteriaceae</taxon>
        <taxon>Algoriphagus</taxon>
    </lineage>
</organism>
<dbReference type="InterPro" id="IPR052711">
    <property type="entry name" value="Zinc_ADH-like"/>
</dbReference>
<dbReference type="InterPro" id="IPR011032">
    <property type="entry name" value="GroES-like_sf"/>
</dbReference>
<dbReference type="SUPFAM" id="SSF51735">
    <property type="entry name" value="NAD(P)-binding Rossmann-fold domains"/>
    <property type="match status" value="1"/>
</dbReference>
<dbReference type="InterPro" id="IPR013154">
    <property type="entry name" value="ADH-like_N"/>
</dbReference>
<reference evidence="2 3" key="1">
    <citation type="submission" date="2019-03" db="EMBL/GenBank/DDBJ databases">
        <title>Genomic Encyclopedia of Type Strains, Phase III (KMG-III): the genomes of soil and plant-associated and newly described type strains.</title>
        <authorList>
            <person name="Whitman W."/>
        </authorList>
    </citation>
    <scope>NUCLEOTIDE SEQUENCE [LARGE SCALE GENOMIC DNA]</scope>
    <source>
        <strain evidence="2 3">CECT 8446</strain>
    </source>
</reference>
<keyword evidence="3" id="KW-1185">Reference proteome</keyword>
<dbReference type="AlphaFoldDB" id="A0A4R6TB99"/>
<dbReference type="SMART" id="SM00829">
    <property type="entry name" value="PKS_ER"/>
    <property type="match status" value="1"/>
</dbReference>